<dbReference type="InterPro" id="IPR036291">
    <property type="entry name" value="NAD(P)-bd_dom_sf"/>
</dbReference>
<dbReference type="SUPFAM" id="SSF51735">
    <property type="entry name" value="NAD(P)-binding Rossmann-fold domains"/>
    <property type="match status" value="1"/>
</dbReference>
<feature type="domain" description="NAD-dependent epimerase/dehydratase" evidence="2">
    <location>
        <begin position="9"/>
        <end position="220"/>
    </location>
</feature>
<dbReference type="PANTHER" id="PTHR11092:SF0">
    <property type="entry name" value="EPIMERASE FAMILY PROTEIN SDR39U1"/>
    <property type="match status" value="1"/>
</dbReference>
<organism evidence="4 5">
    <name type="scientific">Marinicella pacifica</name>
    <dbReference type="NCBI Taxonomy" id="1171543"/>
    <lineage>
        <taxon>Bacteria</taxon>
        <taxon>Pseudomonadati</taxon>
        <taxon>Pseudomonadota</taxon>
        <taxon>Gammaproteobacteria</taxon>
        <taxon>Lysobacterales</taxon>
        <taxon>Marinicellaceae</taxon>
        <taxon>Marinicella</taxon>
    </lineage>
</organism>
<gene>
    <name evidence="4" type="ORF">GCM10011365_20600</name>
</gene>
<evidence type="ECO:0000313" key="5">
    <source>
        <dbReference type="Proteomes" id="UP000605253"/>
    </source>
</evidence>
<dbReference type="RefSeq" id="WP_188365663.1">
    <property type="nucleotide sequence ID" value="NZ_BAABJF010000006.1"/>
</dbReference>
<dbReference type="PANTHER" id="PTHR11092">
    <property type="entry name" value="SUGAR NUCLEOTIDE EPIMERASE RELATED"/>
    <property type="match status" value="1"/>
</dbReference>
<dbReference type="Gene3D" id="3.40.50.720">
    <property type="entry name" value="NAD(P)-binding Rossmann-like Domain"/>
    <property type="match status" value="1"/>
</dbReference>
<feature type="domain" description="DUF1731" evidence="3">
    <location>
        <begin position="250"/>
        <end position="293"/>
    </location>
</feature>
<dbReference type="AlphaFoldDB" id="A0A917FQ79"/>
<comment type="caution">
    <text evidence="4">The sequence shown here is derived from an EMBL/GenBank/DDBJ whole genome shotgun (WGS) entry which is preliminary data.</text>
</comment>
<name>A0A917FQ79_9GAMM</name>
<dbReference type="EMBL" id="BMEO01000010">
    <property type="protein sequence ID" value="GGF99171.1"/>
    <property type="molecule type" value="Genomic_DNA"/>
</dbReference>
<accession>A0A917FQ79</accession>
<dbReference type="NCBIfam" id="TIGR01777">
    <property type="entry name" value="yfcH"/>
    <property type="match status" value="1"/>
</dbReference>
<evidence type="ECO:0000313" key="4">
    <source>
        <dbReference type="EMBL" id="GGF99171.1"/>
    </source>
</evidence>
<evidence type="ECO:0000259" key="2">
    <source>
        <dbReference type="Pfam" id="PF01370"/>
    </source>
</evidence>
<evidence type="ECO:0000256" key="1">
    <source>
        <dbReference type="ARBA" id="ARBA00009353"/>
    </source>
</evidence>
<reference evidence="4" key="1">
    <citation type="journal article" date="2014" name="Int. J. Syst. Evol. Microbiol.">
        <title>Complete genome sequence of Corynebacterium casei LMG S-19264T (=DSM 44701T), isolated from a smear-ripened cheese.</title>
        <authorList>
            <consortium name="US DOE Joint Genome Institute (JGI-PGF)"/>
            <person name="Walter F."/>
            <person name="Albersmeier A."/>
            <person name="Kalinowski J."/>
            <person name="Ruckert C."/>
        </authorList>
    </citation>
    <scope>NUCLEOTIDE SEQUENCE</scope>
    <source>
        <strain evidence="4">CGMCC 1.12181</strain>
    </source>
</reference>
<reference evidence="4" key="2">
    <citation type="submission" date="2020-09" db="EMBL/GenBank/DDBJ databases">
        <authorList>
            <person name="Sun Q."/>
            <person name="Zhou Y."/>
        </authorList>
    </citation>
    <scope>NUCLEOTIDE SEQUENCE</scope>
    <source>
        <strain evidence="4">CGMCC 1.12181</strain>
    </source>
</reference>
<keyword evidence="5" id="KW-1185">Reference proteome</keyword>
<protein>
    <submittedName>
        <fullName evidence="4">Epimerase</fullName>
    </submittedName>
</protein>
<evidence type="ECO:0000259" key="3">
    <source>
        <dbReference type="Pfam" id="PF08338"/>
    </source>
</evidence>
<dbReference type="InterPro" id="IPR013549">
    <property type="entry name" value="DUF1731"/>
</dbReference>
<dbReference type="Proteomes" id="UP000605253">
    <property type="component" value="Unassembled WGS sequence"/>
</dbReference>
<dbReference type="Pfam" id="PF08338">
    <property type="entry name" value="DUF1731"/>
    <property type="match status" value="1"/>
</dbReference>
<comment type="similarity">
    <text evidence="1">Belongs to the NAD(P)-dependent epimerase/dehydratase family. SDR39U1 subfamily.</text>
</comment>
<dbReference type="Pfam" id="PF01370">
    <property type="entry name" value="Epimerase"/>
    <property type="match status" value="1"/>
</dbReference>
<dbReference type="InterPro" id="IPR010099">
    <property type="entry name" value="SDR39U1"/>
</dbReference>
<dbReference type="InterPro" id="IPR001509">
    <property type="entry name" value="Epimerase_deHydtase"/>
</dbReference>
<sequence>MSTSAKPIVFITGASGMLGQQLMSDLSANYQPLALQRDKSVPHHPTWNYQSTLEQLGIKSPHAVIHLAGAGIADQRWTEDYKQLIRDSRINGTEWLVNEMQSHAKQPQHFLCASAIGFYGHRPGETLSEDSTAGDNFVAELAVQWEAATQKLADTHTRVTNLRFGLMLDRSGGALKNMLLPFKLGLGGRIGSGEQIYSWVSLADVSHAIMFLLDKPMDGPVNITAPNPVSNRVFTTTLAKQLNRPAFIPMPAALARLVFKDLADELLLADAKVMPQKLQQAGFKFQNPTIDQGIQSALCIMY</sequence>
<proteinExistence type="inferred from homology"/>